<keyword evidence="4" id="KW-0694">RNA-binding</keyword>
<accession>A0A420ZDZ0</accession>
<dbReference type="InterPro" id="IPR012677">
    <property type="entry name" value="Nucleotide-bd_a/b_plait_sf"/>
</dbReference>
<comment type="subunit">
    <text evidence="4">Part of the 50S ribosomal subunit. Contacts protein L29, and trigger factor when it is bound to the ribosome.</text>
</comment>
<dbReference type="GO" id="GO:0003735">
    <property type="term" value="F:structural constituent of ribosome"/>
    <property type="evidence" value="ECO:0007669"/>
    <property type="project" value="InterPro"/>
</dbReference>
<dbReference type="Proteomes" id="UP000281261">
    <property type="component" value="Unassembled WGS sequence"/>
</dbReference>
<comment type="function">
    <text evidence="4">One of the early assembly proteins it binds 23S rRNA. One of the proteins that surrounds the polypeptide exit tunnel on the outside of the ribosome. Forms the main docking site for trigger factor binding to the ribosome.</text>
</comment>
<comment type="caution">
    <text evidence="6">The sequence shown here is derived from an EMBL/GenBank/DDBJ whole genome shotgun (WGS) entry which is preliminary data.</text>
</comment>
<evidence type="ECO:0000313" key="6">
    <source>
        <dbReference type="EMBL" id="RLC37923.1"/>
    </source>
</evidence>
<dbReference type="NCBIfam" id="NF004363">
    <property type="entry name" value="PRK05738.2-4"/>
    <property type="match status" value="1"/>
</dbReference>
<name>A0A420ZDZ0_UNCK3</name>
<reference evidence="6 7" key="1">
    <citation type="submission" date="2018-06" db="EMBL/GenBank/DDBJ databases">
        <title>Extensive metabolic versatility and redundancy in microbially diverse, dynamic hydrothermal sediments.</title>
        <authorList>
            <person name="Dombrowski N."/>
            <person name="Teske A."/>
            <person name="Baker B.J."/>
        </authorList>
    </citation>
    <scope>NUCLEOTIDE SEQUENCE [LARGE SCALE GENOMIC DNA]</scope>
    <source>
        <strain evidence="6">B79_G16</strain>
    </source>
</reference>
<evidence type="ECO:0000256" key="5">
    <source>
        <dbReference type="SAM" id="MobiDB-lite"/>
    </source>
</evidence>
<dbReference type="GO" id="GO:0006412">
    <property type="term" value="P:translation"/>
    <property type="evidence" value="ECO:0007669"/>
    <property type="project" value="UniProtKB-UniRule"/>
</dbReference>
<keyword evidence="4" id="KW-0699">rRNA-binding</keyword>
<comment type="similarity">
    <text evidence="1 4">Belongs to the universal ribosomal protein uL23 family.</text>
</comment>
<dbReference type="AlphaFoldDB" id="A0A420ZDZ0"/>
<dbReference type="EMBL" id="QMNG01000001">
    <property type="protein sequence ID" value="RLC37923.1"/>
    <property type="molecule type" value="Genomic_DNA"/>
</dbReference>
<feature type="region of interest" description="Disordered" evidence="5">
    <location>
        <begin position="91"/>
        <end position="125"/>
    </location>
</feature>
<evidence type="ECO:0000256" key="2">
    <source>
        <dbReference type="ARBA" id="ARBA00022980"/>
    </source>
</evidence>
<dbReference type="InterPro" id="IPR013025">
    <property type="entry name" value="Ribosomal_uL23-like"/>
</dbReference>
<evidence type="ECO:0000256" key="4">
    <source>
        <dbReference type="HAMAP-Rule" id="MF_01369"/>
    </source>
</evidence>
<keyword evidence="3 4" id="KW-0687">Ribonucleoprotein</keyword>
<dbReference type="HAMAP" id="MF_01369_B">
    <property type="entry name" value="Ribosomal_uL23_B"/>
    <property type="match status" value="1"/>
</dbReference>
<evidence type="ECO:0000313" key="7">
    <source>
        <dbReference type="Proteomes" id="UP000281261"/>
    </source>
</evidence>
<protein>
    <recommendedName>
        <fullName evidence="4">Large ribosomal subunit protein uL23</fullName>
    </recommendedName>
</protein>
<dbReference type="GO" id="GO:0019843">
    <property type="term" value="F:rRNA binding"/>
    <property type="evidence" value="ECO:0007669"/>
    <property type="project" value="UniProtKB-UniRule"/>
</dbReference>
<keyword evidence="2 4" id="KW-0689">Ribosomal protein</keyword>
<sequence length="125" mass="13782">MSIIIKKPIISEKSISQGAVNKYTFQVAGGSTKPAIAKAIEKLFNVTVIKVNTVKLPGKPKQFKRIKSYRSNRHHAVVTLKAGDKITLFEDSSQDKEAKESPKKEAKTTRKAVSKATTGKEEVKK</sequence>
<dbReference type="GO" id="GO:0005840">
    <property type="term" value="C:ribosome"/>
    <property type="evidence" value="ECO:0007669"/>
    <property type="project" value="UniProtKB-KW"/>
</dbReference>
<organism evidence="6 7">
    <name type="scientific">candidate division Kazan bacterium</name>
    <dbReference type="NCBI Taxonomy" id="2202143"/>
    <lineage>
        <taxon>Bacteria</taxon>
        <taxon>Bacteria division Kazan-3B-28</taxon>
    </lineage>
</organism>
<dbReference type="Gene3D" id="3.30.70.330">
    <property type="match status" value="1"/>
</dbReference>
<dbReference type="GO" id="GO:1990904">
    <property type="term" value="C:ribonucleoprotein complex"/>
    <property type="evidence" value="ECO:0007669"/>
    <property type="project" value="UniProtKB-KW"/>
</dbReference>
<evidence type="ECO:0000256" key="1">
    <source>
        <dbReference type="ARBA" id="ARBA00006700"/>
    </source>
</evidence>
<gene>
    <name evidence="4" type="primary">rplW</name>
    <name evidence="6" type="ORF">DRH29_00725</name>
</gene>
<dbReference type="Pfam" id="PF00276">
    <property type="entry name" value="Ribosomal_L23"/>
    <property type="match status" value="1"/>
</dbReference>
<dbReference type="InterPro" id="IPR012678">
    <property type="entry name" value="Ribosomal_uL23/eL15/eS24_sf"/>
</dbReference>
<dbReference type="SUPFAM" id="SSF54189">
    <property type="entry name" value="Ribosomal proteins S24e, L23 and L15e"/>
    <property type="match status" value="1"/>
</dbReference>
<proteinExistence type="inferred from homology"/>
<feature type="compositionally biased region" description="Basic and acidic residues" evidence="5">
    <location>
        <begin position="91"/>
        <end position="108"/>
    </location>
</feature>
<evidence type="ECO:0000256" key="3">
    <source>
        <dbReference type="ARBA" id="ARBA00023274"/>
    </source>
</evidence>